<name>A0A7S7RVF8_9ACTN</name>
<dbReference type="GO" id="GO:0016491">
    <property type="term" value="F:oxidoreductase activity"/>
    <property type="evidence" value="ECO:0007669"/>
    <property type="project" value="UniProtKB-KW"/>
</dbReference>
<feature type="domain" description="Nitroreductase" evidence="5">
    <location>
        <begin position="10"/>
        <end position="163"/>
    </location>
</feature>
<comment type="similarity">
    <text evidence="1">Belongs to the flavin oxidoreductase frp family.</text>
</comment>
<keyword evidence="4" id="KW-0560">Oxidoreductase</keyword>
<evidence type="ECO:0000256" key="3">
    <source>
        <dbReference type="ARBA" id="ARBA00022643"/>
    </source>
</evidence>
<proteinExistence type="inferred from homology"/>
<evidence type="ECO:0000256" key="1">
    <source>
        <dbReference type="ARBA" id="ARBA00008366"/>
    </source>
</evidence>
<dbReference type="AlphaFoldDB" id="A0A7S7RVF8"/>
<protein>
    <submittedName>
        <fullName evidence="6">Nitroreductase family protein</fullName>
    </submittedName>
</protein>
<dbReference type="Proteomes" id="UP000593735">
    <property type="component" value="Chromosome"/>
</dbReference>
<evidence type="ECO:0000256" key="2">
    <source>
        <dbReference type="ARBA" id="ARBA00022630"/>
    </source>
</evidence>
<evidence type="ECO:0000313" key="7">
    <source>
        <dbReference type="Proteomes" id="UP000593735"/>
    </source>
</evidence>
<sequence>MNQTIAQLHERKSVRVFTEEPVSASDERAILEAACQAPTAGNQQLYSIIVVRDQAKRERLAETCDHQPFIAKAPLVLAFVADARRWWRGFGLAGAKPREPGVGDFVLSCQDALIAAQNATTAAWSLGIGSCYIGDVLERGEEQAQILGCPRYVVPVTLLVLGHPTEGQRARRKPERASLDEMVFEDAYVDVSDEHLRADLGRRQGADLVDAKAADERLRAFCARKWNSDFAREMNRSVAAMLAAFDGGRRDGDVRGEGE</sequence>
<dbReference type="PANTHER" id="PTHR43425">
    <property type="entry name" value="OXYGEN-INSENSITIVE NADPH NITROREDUCTASE"/>
    <property type="match status" value="1"/>
</dbReference>
<evidence type="ECO:0000259" key="5">
    <source>
        <dbReference type="Pfam" id="PF00881"/>
    </source>
</evidence>
<organism evidence="6 7">
    <name type="scientific">Thermophilibacter immobilis</name>
    <dbReference type="NCBI Taxonomy" id="2779519"/>
    <lineage>
        <taxon>Bacteria</taxon>
        <taxon>Bacillati</taxon>
        <taxon>Actinomycetota</taxon>
        <taxon>Coriobacteriia</taxon>
        <taxon>Coriobacteriales</taxon>
        <taxon>Atopobiaceae</taxon>
        <taxon>Thermophilibacter</taxon>
    </lineage>
</organism>
<dbReference type="InterPro" id="IPR016446">
    <property type="entry name" value="Flavin_OxRdtase_Frp"/>
</dbReference>
<keyword evidence="3" id="KW-0288">FMN</keyword>
<evidence type="ECO:0000256" key="4">
    <source>
        <dbReference type="ARBA" id="ARBA00023002"/>
    </source>
</evidence>
<dbReference type="EMBL" id="CP063767">
    <property type="protein sequence ID" value="QOY61593.1"/>
    <property type="molecule type" value="Genomic_DNA"/>
</dbReference>
<dbReference type="KEGG" id="tio:INP52_06185"/>
<dbReference type="Gene3D" id="3.40.109.10">
    <property type="entry name" value="NADH Oxidase"/>
    <property type="match status" value="1"/>
</dbReference>
<keyword evidence="2" id="KW-0285">Flavoprotein</keyword>
<dbReference type="InterPro" id="IPR000415">
    <property type="entry name" value="Nitroreductase-like"/>
</dbReference>
<keyword evidence="7" id="KW-1185">Reference proteome</keyword>
<accession>A0A7S7RVF8</accession>
<dbReference type="Pfam" id="PF00881">
    <property type="entry name" value="Nitroreductase"/>
    <property type="match status" value="1"/>
</dbReference>
<dbReference type="SUPFAM" id="SSF55469">
    <property type="entry name" value="FMN-dependent nitroreductase-like"/>
    <property type="match status" value="1"/>
</dbReference>
<dbReference type="InterPro" id="IPR029479">
    <property type="entry name" value="Nitroreductase"/>
</dbReference>
<evidence type="ECO:0000313" key="6">
    <source>
        <dbReference type="EMBL" id="QOY61593.1"/>
    </source>
</evidence>
<reference evidence="6 7" key="1">
    <citation type="submission" date="2020-10" db="EMBL/GenBank/DDBJ databases">
        <title>Olsenella immobilis sp.nov., isolated from the mud in a fermentation cellar used for the production of Chinese strong-flavoured liquor.</title>
        <authorList>
            <person name="Lu L."/>
        </authorList>
    </citation>
    <scope>NUCLEOTIDE SEQUENCE [LARGE SCALE GENOMIC DNA]</scope>
    <source>
        <strain evidence="6 7">LZLJ-2</strain>
    </source>
</reference>
<dbReference type="PANTHER" id="PTHR43425:SF2">
    <property type="entry name" value="OXYGEN-INSENSITIVE NADPH NITROREDUCTASE"/>
    <property type="match status" value="1"/>
</dbReference>
<gene>
    <name evidence="6" type="ORF">INP52_06185</name>
</gene>